<dbReference type="GO" id="GO:0004674">
    <property type="term" value="F:protein serine/threonine kinase activity"/>
    <property type="evidence" value="ECO:0007669"/>
    <property type="project" value="UniProtKB-KW"/>
</dbReference>
<keyword evidence="5 8" id="KW-0547">Nucleotide-binding</keyword>
<dbReference type="Gene3D" id="3.30.200.20">
    <property type="entry name" value="Phosphorylase Kinase, domain 1"/>
    <property type="match status" value="1"/>
</dbReference>
<dbReference type="InterPro" id="IPR041087">
    <property type="entry name" value="TBK1_ULD"/>
</dbReference>
<dbReference type="Gene3D" id="3.10.20.90">
    <property type="entry name" value="Phosphatidylinositol 3-kinase Catalytic Subunit, Chain A, domain 1"/>
    <property type="match status" value="1"/>
</dbReference>
<name>A0A674BHZ4_SALTR</name>
<protein>
    <submittedName>
        <fullName evidence="10">Inhibitor of nuclear factor kappa B kinase subunit epsilon</fullName>
    </submittedName>
</protein>
<accession>A0A674BHZ4</accession>
<dbReference type="InterPro" id="IPR041309">
    <property type="entry name" value="TBK1_CC1"/>
</dbReference>
<dbReference type="Proteomes" id="UP000472277">
    <property type="component" value="Chromosome 14"/>
</dbReference>
<dbReference type="Gene3D" id="1.20.1270.420">
    <property type="match status" value="1"/>
</dbReference>
<comment type="subcellular location">
    <subcellularLocation>
        <location evidence="1">Cytoplasm</location>
    </subcellularLocation>
</comment>
<evidence type="ECO:0000256" key="1">
    <source>
        <dbReference type="ARBA" id="ARBA00004496"/>
    </source>
</evidence>
<dbReference type="SUPFAM" id="SSF56112">
    <property type="entry name" value="Protein kinase-like (PK-like)"/>
    <property type="match status" value="1"/>
</dbReference>
<dbReference type="GO" id="GO:0005737">
    <property type="term" value="C:cytoplasm"/>
    <property type="evidence" value="ECO:0007669"/>
    <property type="project" value="UniProtKB-SubCell"/>
</dbReference>
<dbReference type="PROSITE" id="PS50011">
    <property type="entry name" value="PROTEIN_KINASE_DOM"/>
    <property type="match status" value="1"/>
</dbReference>
<dbReference type="GO" id="GO:0005524">
    <property type="term" value="F:ATP binding"/>
    <property type="evidence" value="ECO:0007669"/>
    <property type="project" value="UniProtKB-UniRule"/>
</dbReference>
<dbReference type="InterPro" id="IPR011009">
    <property type="entry name" value="Kinase-like_dom_sf"/>
</dbReference>
<keyword evidence="2" id="KW-0963">Cytoplasm</keyword>
<evidence type="ECO:0000256" key="4">
    <source>
        <dbReference type="ARBA" id="ARBA00022679"/>
    </source>
</evidence>
<organism evidence="10 11">
    <name type="scientific">Salmo trutta</name>
    <name type="common">Brown trout</name>
    <dbReference type="NCBI Taxonomy" id="8032"/>
    <lineage>
        <taxon>Eukaryota</taxon>
        <taxon>Metazoa</taxon>
        <taxon>Chordata</taxon>
        <taxon>Craniata</taxon>
        <taxon>Vertebrata</taxon>
        <taxon>Euteleostomi</taxon>
        <taxon>Actinopterygii</taxon>
        <taxon>Neopterygii</taxon>
        <taxon>Teleostei</taxon>
        <taxon>Protacanthopterygii</taxon>
        <taxon>Salmoniformes</taxon>
        <taxon>Salmonidae</taxon>
        <taxon>Salmoninae</taxon>
        <taxon>Salmo</taxon>
    </lineage>
</organism>
<dbReference type="PANTHER" id="PTHR22969:SF10">
    <property type="entry name" value="INHIBITOR OF NUCLEAR FACTOR KAPPA-B KINASE SUBUNIT EPSILON"/>
    <property type="match status" value="1"/>
</dbReference>
<dbReference type="InterPro" id="IPR000719">
    <property type="entry name" value="Prot_kinase_dom"/>
</dbReference>
<reference evidence="10" key="2">
    <citation type="submission" date="2025-09" db="UniProtKB">
        <authorList>
            <consortium name="Ensembl"/>
        </authorList>
    </citation>
    <scope>IDENTIFICATION</scope>
</reference>
<evidence type="ECO:0000256" key="8">
    <source>
        <dbReference type="PROSITE-ProRule" id="PRU10141"/>
    </source>
</evidence>
<evidence type="ECO:0000259" key="9">
    <source>
        <dbReference type="PROSITE" id="PS50011"/>
    </source>
</evidence>
<gene>
    <name evidence="10" type="primary">IKBKE</name>
    <name evidence="10" type="synonym">ikbke</name>
</gene>
<evidence type="ECO:0000256" key="5">
    <source>
        <dbReference type="ARBA" id="ARBA00022741"/>
    </source>
</evidence>
<feature type="domain" description="Protein kinase" evidence="9">
    <location>
        <begin position="10"/>
        <end position="306"/>
    </location>
</feature>
<keyword evidence="3" id="KW-0723">Serine/threonine-protein kinase</keyword>
<evidence type="ECO:0000313" key="11">
    <source>
        <dbReference type="Proteomes" id="UP000472277"/>
    </source>
</evidence>
<proteinExistence type="predicted"/>
<dbReference type="PROSITE" id="PS00107">
    <property type="entry name" value="PROTEIN_KINASE_ATP"/>
    <property type="match status" value="1"/>
</dbReference>
<evidence type="ECO:0000256" key="6">
    <source>
        <dbReference type="ARBA" id="ARBA00022777"/>
    </source>
</evidence>
<dbReference type="InterPro" id="IPR051180">
    <property type="entry name" value="IKK"/>
</dbReference>
<dbReference type="GO" id="GO:0006950">
    <property type="term" value="P:response to stress"/>
    <property type="evidence" value="ECO:0007669"/>
    <property type="project" value="UniProtKB-ARBA"/>
</dbReference>
<dbReference type="PANTHER" id="PTHR22969">
    <property type="entry name" value="IKB KINASE"/>
    <property type="match status" value="1"/>
</dbReference>
<feature type="binding site" evidence="8">
    <location>
        <position position="39"/>
    </location>
    <ligand>
        <name>ATP</name>
        <dbReference type="ChEBI" id="CHEBI:30616"/>
    </ligand>
</feature>
<dbReference type="FunFam" id="1.10.510.10:FF:000100">
    <property type="entry name" value="inhibitor of nuclear factor kappa-B kinase subunit epsilon"/>
    <property type="match status" value="1"/>
</dbReference>
<dbReference type="GO" id="GO:0010628">
    <property type="term" value="P:positive regulation of gene expression"/>
    <property type="evidence" value="ECO:0007669"/>
    <property type="project" value="UniProtKB-ARBA"/>
</dbReference>
<dbReference type="AlphaFoldDB" id="A0A674BHZ4"/>
<sequence length="571" mass="65186">MTASTANYLWSLGDVLGQGATASVYKARNKRTGQQVAVKVFNHLSYSRPYEVQMREFEMLRRLNHNNIITLFSVEELSNKQKVLVMEYCSGGSLLSLLEEPENAFGLPETEFLIVLQCVAHGMNHLRENGVVHRDIKPGNIMRQVGEDGRSVYKLTDFGAARELEDDEKFVSIYGTEEYLHPDMYERAVLRKPQHKTYGVSVDLWSIGVTFYHAATGSLPFTPYGGPRRNKPTMYKITKEKPVGAISGVQKVNDGPIEWSYHLPNSCLLSKGLRGQLVPVLAGILEADQEKCWTFDQFFSATTEILQRVSVYLFSLQQATAHLYTHTHICTGVGLEQQHFLFLGHDLSLGGSMKVVNFPSTSPSQPLFLLSRTPETHAGLPFKERKTHTHINNKNTLGLVYQYLRIVRSLHTHRELFLHGYYSYIENLPVYAGGIREFQTRLEHLHIELANHSENLAEDNSIQKMEVLLGKIMAIHQQYRKDRLTGKLAYNDEQIHKFEKIHLSSHIKRVKVLFREECLQKYGDLLASASTWSSLLHEMQCRLSDFGNFSRGLMGDLEMCEERQNKVFSEL</sequence>
<evidence type="ECO:0000313" key="10">
    <source>
        <dbReference type="Ensembl" id="ENSSTUP00000071059.1"/>
    </source>
</evidence>
<keyword evidence="6" id="KW-0418">Kinase</keyword>
<dbReference type="SMART" id="SM00220">
    <property type="entry name" value="S_TKc"/>
    <property type="match status" value="1"/>
</dbReference>
<dbReference type="Ensembl" id="ENSSTUT00000075435.1">
    <property type="protein sequence ID" value="ENSSTUP00000071059.1"/>
    <property type="gene ID" value="ENSSTUG00000031086.1"/>
</dbReference>
<keyword evidence="7 8" id="KW-0067">ATP-binding</keyword>
<dbReference type="GO" id="GO:0009967">
    <property type="term" value="P:positive regulation of signal transduction"/>
    <property type="evidence" value="ECO:0007669"/>
    <property type="project" value="UniProtKB-ARBA"/>
</dbReference>
<dbReference type="Pfam" id="PF00069">
    <property type="entry name" value="Pkinase"/>
    <property type="match status" value="1"/>
</dbReference>
<keyword evidence="11" id="KW-1185">Reference proteome</keyword>
<evidence type="ECO:0000256" key="2">
    <source>
        <dbReference type="ARBA" id="ARBA00022490"/>
    </source>
</evidence>
<evidence type="ECO:0000256" key="3">
    <source>
        <dbReference type="ARBA" id="ARBA00022527"/>
    </source>
</evidence>
<dbReference type="GO" id="GO:0045089">
    <property type="term" value="P:positive regulation of innate immune response"/>
    <property type="evidence" value="ECO:0007669"/>
    <property type="project" value="UniProtKB-ARBA"/>
</dbReference>
<dbReference type="InterPro" id="IPR017441">
    <property type="entry name" value="Protein_kinase_ATP_BS"/>
</dbReference>
<dbReference type="GeneTree" id="ENSGT00950000182937"/>
<keyword evidence="4" id="KW-0808">Transferase</keyword>
<dbReference type="FunFam" id="3.30.200.20:FF:000106">
    <property type="entry name" value="serine/threonine-protein kinase TBK1 isoform X1"/>
    <property type="match status" value="1"/>
</dbReference>
<reference evidence="10" key="1">
    <citation type="submission" date="2025-08" db="UniProtKB">
        <authorList>
            <consortium name="Ensembl"/>
        </authorList>
    </citation>
    <scope>IDENTIFICATION</scope>
</reference>
<evidence type="ECO:0000256" key="7">
    <source>
        <dbReference type="ARBA" id="ARBA00022840"/>
    </source>
</evidence>
<dbReference type="Pfam" id="PF18394">
    <property type="entry name" value="TBK1_CCD1"/>
    <property type="match status" value="1"/>
</dbReference>
<dbReference type="Pfam" id="PF18396">
    <property type="entry name" value="TBK1_ULD"/>
    <property type="match status" value="1"/>
</dbReference>
<dbReference type="Gene3D" id="1.10.510.10">
    <property type="entry name" value="Transferase(Phosphotransferase) domain 1"/>
    <property type="match status" value="1"/>
</dbReference>